<dbReference type="Gene3D" id="3.40.50.2020">
    <property type="match status" value="1"/>
</dbReference>
<dbReference type="PANTHER" id="PTHR47505:SF1">
    <property type="entry name" value="DNA UTILIZATION PROTEIN YHGH"/>
    <property type="match status" value="1"/>
</dbReference>
<name>A0A9X2JLS0_9LACO</name>
<sequence>MSNCLLCQNKVYFDFNLKWLMSFQKYSISKVCSRCNDSFEEIKASNCCLGCGRKQNQQMMCLDCRQWKKRITGELLDNKALYVYDQTAMRSFIEKYKFLGDYRLRLVFQNKFEKFISINYDKDWLYVPIPIDEETMQIRGFNQIEGLTTNIPLTRVISMREKRGRIKQSHKNKKERMLTKQPFKISEQISQLKKAKILLLDDIYTTGRTLYHARNLLMQHGAETVKSITLCR</sequence>
<reference evidence="3 4" key="1">
    <citation type="journal article" date="2023" name="Int. J. Syst. Evol. Microbiol.">
        <title>Ligilactobacillus ubinensis sp. nov., a novel species isolated from the wild ferment of a durian fruit (Durio zibethinus).</title>
        <authorList>
            <person name="Heng Y.C."/>
            <person name="Menon N."/>
            <person name="Chen B."/>
            <person name="Loo B.Z.L."/>
            <person name="Wong G.W.J."/>
            <person name="Lim A.C.H."/>
            <person name="Silvaraju S."/>
            <person name="Kittelmann S."/>
        </authorList>
    </citation>
    <scope>NUCLEOTIDE SEQUENCE [LARGE SCALE GENOMIC DNA]</scope>
    <source>
        <strain evidence="3 4">WILCCON 0076</strain>
    </source>
</reference>
<accession>A0A9X2JLS0</accession>
<dbReference type="InterPro" id="IPR000836">
    <property type="entry name" value="PRTase_dom"/>
</dbReference>
<dbReference type="Pfam" id="PF00156">
    <property type="entry name" value="Pribosyltran"/>
    <property type="match status" value="1"/>
</dbReference>
<evidence type="ECO:0000259" key="2">
    <source>
        <dbReference type="Pfam" id="PF00156"/>
    </source>
</evidence>
<gene>
    <name evidence="3" type="ORF">LB941_03320</name>
</gene>
<dbReference type="InterPro" id="IPR051910">
    <property type="entry name" value="ComF/GntX_DNA_util-trans"/>
</dbReference>
<dbReference type="Proteomes" id="UP001139006">
    <property type="component" value="Unassembled WGS sequence"/>
</dbReference>
<dbReference type="RefSeq" id="WP_253359455.1">
    <property type="nucleotide sequence ID" value="NZ_JAIULA010000004.1"/>
</dbReference>
<dbReference type="AlphaFoldDB" id="A0A9X2JLS0"/>
<feature type="domain" description="Phosphoribosyltransferase" evidence="2">
    <location>
        <begin position="169"/>
        <end position="231"/>
    </location>
</feature>
<dbReference type="PANTHER" id="PTHR47505">
    <property type="entry name" value="DNA UTILIZATION PROTEIN YHGH"/>
    <property type="match status" value="1"/>
</dbReference>
<dbReference type="SUPFAM" id="SSF53271">
    <property type="entry name" value="PRTase-like"/>
    <property type="match status" value="1"/>
</dbReference>
<comment type="similarity">
    <text evidence="1">Belongs to the ComF/GntX family.</text>
</comment>
<dbReference type="CDD" id="cd06223">
    <property type="entry name" value="PRTases_typeI"/>
    <property type="match status" value="1"/>
</dbReference>
<keyword evidence="4" id="KW-1185">Reference proteome</keyword>
<comment type="caution">
    <text evidence="3">The sequence shown here is derived from an EMBL/GenBank/DDBJ whole genome shotgun (WGS) entry which is preliminary data.</text>
</comment>
<evidence type="ECO:0000256" key="1">
    <source>
        <dbReference type="ARBA" id="ARBA00008007"/>
    </source>
</evidence>
<proteinExistence type="inferred from homology"/>
<evidence type="ECO:0000313" key="4">
    <source>
        <dbReference type="Proteomes" id="UP001139006"/>
    </source>
</evidence>
<dbReference type="EMBL" id="JAIULA010000004">
    <property type="protein sequence ID" value="MCP0886366.1"/>
    <property type="molecule type" value="Genomic_DNA"/>
</dbReference>
<protein>
    <submittedName>
        <fullName evidence="3">ComF family protein</fullName>
    </submittedName>
</protein>
<organism evidence="3 4">
    <name type="scientific">Ligilactobacillus ubinensis</name>
    <dbReference type="NCBI Taxonomy" id="2876789"/>
    <lineage>
        <taxon>Bacteria</taxon>
        <taxon>Bacillati</taxon>
        <taxon>Bacillota</taxon>
        <taxon>Bacilli</taxon>
        <taxon>Lactobacillales</taxon>
        <taxon>Lactobacillaceae</taxon>
        <taxon>Ligilactobacillus</taxon>
    </lineage>
</organism>
<dbReference type="InterPro" id="IPR029057">
    <property type="entry name" value="PRTase-like"/>
</dbReference>
<evidence type="ECO:0000313" key="3">
    <source>
        <dbReference type="EMBL" id="MCP0886366.1"/>
    </source>
</evidence>